<keyword evidence="3" id="KW-1185">Reference proteome</keyword>
<feature type="signal peptide" evidence="1">
    <location>
        <begin position="1"/>
        <end position="26"/>
    </location>
</feature>
<evidence type="ECO:0000313" key="2">
    <source>
        <dbReference type="EMBL" id="KFK24625.1"/>
    </source>
</evidence>
<protein>
    <submittedName>
        <fullName evidence="2">Uncharacterized protein</fullName>
    </submittedName>
</protein>
<dbReference type="AlphaFoldDB" id="A0A087G423"/>
<evidence type="ECO:0000256" key="1">
    <source>
        <dbReference type="SAM" id="SignalP"/>
    </source>
</evidence>
<reference evidence="3" key="1">
    <citation type="journal article" date="2015" name="Nat. Plants">
        <title>Genome expansion of Arabis alpina linked with retrotransposition and reduced symmetric DNA methylation.</title>
        <authorList>
            <person name="Willing E.M."/>
            <person name="Rawat V."/>
            <person name="Mandakova T."/>
            <person name="Maumus F."/>
            <person name="James G.V."/>
            <person name="Nordstroem K.J."/>
            <person name="Becker C."/>
            <person name="Warthmann N."/>
            <person name="Chica C."/>
            <person name="Szarzynska B."/>
            <person name="Zytnicki M."/>
            <person name="Albani M.C."/>
            <person name="Kiefer C."/>
            <person name="Bergonzi S."/>
            <person name="Castaings L."/>
            <person name="Mateos J.L."/>
            <person name="Berns M.C."/>
            <person name="Bujdoso N."/>
            <person name="Piofczyk T."/>
            <person name="de Lorenzo L."/>
            <person name="Barrero-Sicilia C."/>
            <person name="Mateos I."/>
            <person name="Piednoel M."/>
            <person name="Hagmann J."/>
            <person name="Chen-Min-Tao R."/>
            <person name="Iglesias-Fernandez R."/>
            <person name="Schuster S.C."/>
            <person name="Alonso-Blanco C."/>
            <person name="Roudier F."/>
            <person name="Carbonero P."/>
            <person name="Paz-Ares J."/>
            <person name="Davis S.J."/>
            <person name="Pecinka A."/>
            <person name="Quesneville H."/>
            <person name="Colot V."/>
            <person name="Lysak M.A."/>
            <person name="Weigel D."/>
            <person name="Coupland G."/>
            <person name="Schneeberger K."/>
        </authorList>
    </citation>
    <scope>NUCLEOTIDE SEQUENCE [LARGE SCALE GENOMIC DNA]</scope>
    <source>
        <strain evidence="3">cv. Pajares</strain>
    </source>
</reference>
<evidence type="ECO:0000313" key="3">
    <source>
        <dbReference type="Proteomes" id="UP000029120"/>
    </source>
</evidence>
<dbReference type="Gramene" id="KFK24625">
    <property type="protein sequence ID" value="KFK24625"/>
    <property type="gene ID" value="AALP_AA8G003500"/>
</dbReference>
<proteinExistence type="predicted"/>
<dbReference type="Proteomes" id="UP000029120">
    <property type="component" value="Chromosome 8"/>
</dbReference>
<keyword evidence="1" id="KW-0732">Signal</keyword>
<sequence>MFAAGLSSSSLRLSVLILVLTDLIRASVQTGEEIYH</sequence>
<organism evidence="2 3">
    <name type="scientific">Arabis alpina</name>
    <name type="common">Alpine rock-cress</name>
    <dbReference type="NCBI Taxonomy" id="50452"/>
    <lineage>
        <taxon>Eukaryota</taxon>
        <taxon>Viridiplantae</taxon>
        <taxon>Streptophyta</taxon>
        <taxon>Embryophyta</taxon>
        <taxon>Tracheophyta</taxon>
        <taxon>Spermatophyta</taxon>
        <taxon>Magnoliopsida</taxon>
        <taxon>eudicotyledons</taxon>
        <taxon>Gunneridae</taxon>
        <taxon>Pentapetalae</taxon>
        <taxon>rosids</taxon>
        <taxon>malvids</taxon>
        <taxon>Brassicales</taxon>
        <taxon>Brassicaceae</taxon>
        <taxon>Arabideae</taxon>
        <taxon>Arabis</taxon>
    </lineage>
</organism>
<feature type="chain" id="PRO_5001821694" evidence="1">
    <location>
        <begin position="27"/>
        <end position="36"/>
    </location>
</feature>
<accession>A0A087G423</accession>
<dbReference type="EMBL" id="CM002876">
    <property type="protein sequence ID" value="KFK24625.1"/>
    <property type="molecule type" value="Genomic_DNA"/>
</dbReference>
<gene>
    <name evidence="2" type="ordered locus">AALP_Aa8g003500</name>
</gene>
<name>A0A087G423_ARAAL</name>